<dbReference type="Pfam" id="PF04909">
    <property type="entry name" value="Amidohydro_2"/>
    <property type="match status" value="1"/>
</dbReference>
<evidence type="ECO:0000313" key="3">
    <source>
        <dbReference type="EMBL" id="MBF9233835.1"/>
    </source>
</evidence>
<evidence type="ECO:0000313" key="4">
    <source>
        <dbReference type="Proteomes" id="UP000599312"/>
    </source>
</evidence>
<evidence type="ECO:0000256" key="1">
    <source>
        <dbReference type="SAM" id="MobiDB-lite"/>
    </source>
</evidence>
<dbReference type="SUPFAM" id="SSF51556">
    <property type="entry name" value="Metallo-dependent hydrolases"/>
    <property type="match status" value="1"/>
</dbReference>
<feature type="compositionally biased region" description="Pro residues" evidence="1">
    <location>
        <begin position="10"/>
        <end position="20"/>
    </location>
</feature>
<dbReference type="EMBL" id="JADQDO010000004">
    <property type="protein sequence ID" value="MBF9233835.1"/>
    <property type="molecule type" value="Genomic_DNA"/>
</dbReference>
<dbReference type="PANTHER" id="PTHR35563:SF2">
    <property type="entry name" value="BARREL METAL-DEPENDENT HYDROLASE, PUTATIVE (AFU_ORTHOLOGUE AFUA_1G16240)-RELATED"/>
    <property type="match status" value="1"/>
</dbReference>
<dbReference type="Gene3D" id="3.20.20.140">
    <property type="entry name" value="Metal-dependent hydrolases"/>
    <property type="match status" value="1"/>
</dbReference>
<comment type="caution">
    <text evidence="3">The sequence shown here is derived from an EMBL/GenBank/DDBJ whole genome shotgun (WGS) entry which is preliminary data.</text>
</comment>
<protein>
    <submittedName>
        <fullName evidence="3">Amidohydrolase family protein</fullName>
    </submittedName>
</protein>
<accession>A0A931BRD2</accession>
<keyword evidence="4" id="KW-1185">Reference proteome</keyword>
<dbReference type="PANTHER" id="PTHR35563">
    <property type="entry name" value="BARREL METAL-DEPENDENT HYDROLASE, PUTATIVE (AFU_ORTHOLOGUE AFUA_1G16240)-RELATED"/>
    <property type="match status" value="1"/>
</dbReference>
<organism evidence="3 4">
    <name type="scientific">Microvirga alba</name>
    <dbReference type="NCBI Taxonomy" id="2791025"/>
    <lineage>
        <taxon>Bacteria</taxon>
        <taxon>Pseudomonadati</taxon>
        <taxon>Pseudomonadota</taxon>
        <taxon>Alphaproteobacteria</taxon>
        <taxon>Hyphomicrobiales</taxon>
        <taxon>Methylobacteriaceae</taxon>
        <taxon>Microvirga</taxon>
    </lineage>
</organism>
<dbReference type="Proteomes" id="UP000599312">
    <property type="component" value="Unassembled WGS sequence"/>
</dbReference>
<dbReference type="GO" id="GO:0016787">
    <property type="term" value="F:hydrolase activity"/>
    <property type="evidence" value="ECO:0007669"/>
    <property type="project" value="InterPro"/>
</dbReference>
<feature type="region of interest" description="Disordered" evidence="1">
    <location>
        <begin position="1"/>
        <end position="20"/>
    </location>
</feature>
<dbReference type="InterPro" id="IPR032466">
    <property type="entry name" value="Metal_Hydrolase"/>
</dbReference>
<gene>
    <name evidence="3" type="ORF">I2H38_10655</name>
</gene>
<feature type="domain" description="Amidohydrolase-related" evidence="2">
    <location>
        <begin position="27"/>
        <end position="286"/>
    </location>
</feature>
<sequence length="299" mass="33083">MTDYPLSEEVPPPTSAPLRPLPPGAWDNHVHLYGPWNKFSLVPERRHIPPLATYEQYIDMLDTAGFEHGLIVHGSGSGLNHSVTLDGLRRAEGRLKGIAVIPTTTSDSELSALMEAGIVGLRFMNNGRPPSHPAVGMRDLNDFKVFAPRMRAAGLQAQVFAKCEYIVEASRDFLSYGVPIVFDHMGLFDVALGLGHATFQSFLRLLKDGDFWVKFSPSQVSKRPGDYADVRPFYDALAEAIPDRIVFGSLWPSHGNVGHLIDLFDAWTQDETIRNKVLSSNPGALFSKWASTQTRQLSI</sequence>
<reference evidence="3" key="1">
    <citation type="submission" date="2020-11" db="EMBL/GenBank/DDBJ databases">
        <authorList>
            <person name="Kim M.K."/>
        </authorList>
    </citation>
    <scope>NUCLEOTIDE SEQUENCE</scope>
    <source>
        <strain evidence="3">BT350</strain>
    </source>
</reference>
<dbReference type="AlphaFoldDB" id="A0A931BRD2"/>
<dbReference type="InterPro" id="IPR052358">
    <property type="entry name" value="Aro_Compnd_Degr_Hydrolases"/>
</dbReference>
<name>A0A931BRD2_9HYPH</name>
<proteinExistence type="predicted"/>
<evidence type="ECO:0000259" key="2">
    <source>
        <dbReference type="Pfam" id="PF04909"/>
    </source>
</evidence>
<dbReference type="InterPro" id="IPR006680">
    <property type="entry name" value="Amidohydro-rel"/>
</dbReference>